<evidence type="ECO:0000313" key="1">
    <source>
        <dbReference type="EMBL" id="KAL3307896.1"/>
    </source>
</evidence>
<comment type="caution">
    <text evidence="1">The sequence shown here is derived from an EMBL/GenBank/DDBJ whole genome shotgun (WGS) entry which is preliminary data.</text>
</comment>
<evidence type="ECO:0000313" key="2">
    <source>
        <dbReference type="Proteomes" id="UP001626550"/>
    </source>
</evidence>
<protein>
    <submittedName>
        <fullName evidence="1">Uncharacterized protein</fullName>
    </submittedName>
</protein>
<dbReference type="AlphaFoldDB" id="A0ABD2PQ92"/>
<name>A0ABD2PQ92_9PLAT</name>
<gene>
    <name evidence="1" type="ORF">Ciccas_013579</name>
</gene>
<proteinExistence type="predicted"/>
<accession>A0ABD2PQ92</accession>
<organism evidence="1 2">
    <name type="scientific">Cichlidogyrus casuarinus</name>
    <dbReference type="NCBI Taxonomy" id="1844966"/>
    <lineage>
        <taxon>Eukaryota</taxon>
        <taxon>Metazoa</taxon>
        <taxon>Spiralia</taxon>
        <taxon>Lophotrochozoa</taxon>
        <taxon>Platyhelminthes</taxon>
        <taxon>Monogenea</taxon>
        <taxon>Monopisthocotylea</taxon>
        <taxon>Dactylogyridea</taxon>
        <taxon>Ancyrocephalidae</taxon>
        <taxon>Cichlidogyrus</taxon>
    </lineage>
</organism>
<keyword evidence="2" id="KW-1185">Reference proteome</keyword>
<sequence>MSHAHKYKVLEYIMDKVCKSDDKIKYIKHLDDNSFYTHLFEAYGQKMDDLSLVVMGEMEDGSVGIHGVNMVLKQSEINNMYAFGQLGKVIDFVSTCYHHMKPSHIDMYFGLVSILRGGKTPIDDKLLIQQTAEKIKAQSTLAGHHLYHFVWERITSSVSSILAQYHFYSKGIHAGNGV</sequence>
<dbReference type="EMBL" id="JBJKFK010006256">
    <property type="protein sequence ID" value="KAL3307896.1"/>
    <property type="molecule type" value="Genomic_DNA"/>
</dbReference>
<reference evidence="1 2" key="1">
    <citation type="submission" date="2024-11" db="EMBL/GenBank/DDBJ databases">
        <title>Adaptive evolution of stress response genes in parasites aligns with host niche diversity.</title>
        <authorList>
            <person name="Hahn C."/>
            <person name="Resl P."/>
        </authorList>
    </citation>
    <scope>NUCLEOTIDE SEQUENCE [LARGE SCALE GENOMIC DNA]</scope>
    <source>
        <strain evidence="1">EGGRZ-B1_66</strain>
        <tissue evidence="1">Body</tissue>
    </source>
</reference>
<dbReference type="Proteomes" id="UP001626550">
    <property type="component" value="Unassembled WGS sequence"/>
</dbReference>